<protein>
    <submittedName>
        <fullName evidence="2">Uncharacterized protein</fullName>
    </submittedName>
</protein>
<organism evidence="1 2">
    <name type="scientific">Ascaris lumbricoides</name>
    <name type="common">Giant roundworm</name>
    <dbReference type="NCBI Taxonomy" id="6252"/>
    <lineage>
        <taxon>Eukaryota</taxon>
        <taxon>Metazoa</taxon>
        <taxon>Ecdysozoa</taxon>
        <taxon>Nematoda</taxon>
        <taxon>Chromadorea</taxon>
        <taxon>Rhabditida</taxon>
        <taxon>Spirurina</taxon>
        <taxon>Ascaridomorpha</taxon>
        <taxon>Ascaridoidea</taxon>
        <taxon>Ascarididae</taxon>
        <taxon>Ascaris</taxon>
    </lineage>
</organism>
<dbReference type="Proteomes" id="UP000036681">
    <property type="component" value="Unplaced"/>
</dbReference>
<keyword evidence="1" id="KW-1185">Reference proteome</keyword>
<evidence type="ECO:0000313" key="1">
    <source>
        <dbReference type="Proteomes" id="UP000036681"/>
    </source>
</evidence>
<reference evidence="2" key="1">
    <citation type="submission" date="2017-02" db="UniProtKB">
        <authorList>
            <consortium name="WormBaseParasite"/>
        </authorList>
    </citation>
    <scope>IDENTIFICATION</scope>
</reference>
<dbReference type="WBParaSite" id="ALUE_0002147601-mRNA-1">
    <property type="protein sequence ID" value="ALUE_0002147601-mRNA-1"/>
    <property type="gene ID" value="ALUE_0002147601"/>
</dbReference>
<accession>A0A0M3IRU8</accession>
<dbReference type="AlphaFoldDB" id="A0A0M3IRU8"/>
<evidence type="ECO:0000313" key="2">
    <source>
        <dbReference type="WBParaSite" id="ALUE_0002147601-mRNA-1"/>
    </source>
</evidence>
<name>A0A0M3IRU8_ASCLU</name>
<proteinExistence type="predicted"/>
<sequence length="31" mass="3716">MWIRHRTNLCRNSISFALRVQCVKLPIPSKF</sequence>